<dbReference type="SUPFAM" id="SSF50156">
    <property type="entry name" value="PDZ domain-like"/>
    <property type="match status" value="1"/>
</dbReference>
<dbReference type="Gene3D" id="2.30.42.10">
    <property type="match status" value="1"/>
</dbReference>
<dbReference type="SMART" id="SM00228">
    <property type="entry name" value="PDZ"/>
    <property type="match status" value="1"/>
</dbReference>
<proteinExistence type="predicted"/>
<feature type="compositionally biased region" description="Basic and acidic residues" evidence="1">
    <location>
        <begin position="500"/>
        <end position="510"/>
    </location>
</feature>
<feature type="region of interest" description="Disordered" evidence="1">
    <location>
        <begin position="1"/>
        <end position="54"/>
    </location>
</feature>
<dbReference type="GO" id="GO:0060341">
    <property type="term" value="P:regulation of cellular localization"/>
    <property type="evidence" value="ECO:0007669"/>
    <property type="project" value="TreeGrafter"/>
</dbReference>
<dbReference type="PANTHER" id="PTHR14102">
    <property type="entry name" value="PAR-6-RELATED"/>
    <property type="match status" value="1"/>
</dbReference>
<evidence type="ECO:0000313" key="4">
    <source>
        <dbReference type="RefSeq" id="XP_017327874.2"/>
    </source>
</evidence>
<dbReference type="InterPro" id="IPR001478">
    <property type="entry name" value="PDZ"/>
</dbReference>
<dbReference type="KEGG" id="ipu:108267891"/>
<dbReference type="OrthoDB" id="10058001at2759"/>
<gene>
    <name evidence="4" type="primary">si:ch211-13f8.1</name>
</gene>
<dbReference type="Pfam" id="PF00595">
    <property type="entry name" value="PDZ"/>
    <property type="match status" value="1"/>
</dbReference>
<accession>A0A2D0RBF4</accession>
<dbReference type="PROSITE" id="PS50106">
    <property type="entry name" value="PDZ"/>
    <property type="match status" value="1"/>
</dbReference>
<dbReference type="InterPro" id="IPR036034">
    <property type="entry name" value="PDZ_sf"/>
</dbReference>
<dbReference type="Proteomes" id="UP000221080">
    <property type="component" value="Chromosome 7"/>
</dbReference>
<evidence type="ECO:0000313" key="3">
    <source>
        <dbReference type="Proteomes" id="UP000221080"/>
    </source>
</evidence>
<dbReference type="GO" id="GO:0007163">
    <property type="term" value="P:establishment or maintenance of cell polarity"/>
    <property type="evidence" value="ECO:0007669"/>
    <property type="project" value="TreeGrafter"/>
</dbReference>
<reference evidence="4" key="2">
    <citation type="submission" date="2025-08" db="UniProtKB">
        <authorList>
            <consortium name="RefSeq"/>
        </authorList>
    </citation>
    <scope>IDENTIFICATION</scope>
    <source>
        <tissue evidence="4">Blood</tissue>
    </source>
</reference>
<dbReference type="GO" id="GO:0007098">
    <property type="term" value="P:centrosome cycle"/>
    <property type="evidence" value="ECO:0007669"/>
    <property type="project" value="TreeGrafter"/>
</dbReference>
<feature type="compositionally biased region" description="Polar residues" evidence="1">
    <location>
        <begin position="511"/>
        <end position="524"/>
    </location>
</feature>
<feature type="compositionally biased region" description="Basic and acidic residues" evidence="1">
    <location>
        <begin position="1"/>
        <end position="12"/>
    </location>
</feature>
<name>A0A2D0RBF4_ICTPU</name>
<dbReference type="GeneID" id="108267891"/>
<feature type="region of interest" description="Disordered" evidence="1">
    <location>
        <begin position="230"/>
        <end position="257"/>
    </location>
</feature>
<reference evidence="3" key="1">
    <citation type="journal article" date="2016" name="Nat. Commun.">
        <title>The channel catfish genome sequence provides insights into the evolution of scale formation in teleosts.</title>
        <authorList>
            <person name="Liu Z."/>
            <person name="Liu S."/>
            <person name="Yao J."/>
            <person name="Bao L."/>
            <person name="Zhang J."/>
            <person name="Li Y."/>
            <person name="Jiang C."/>
            <person name="Sun L."/>
            <person name="Wang R."/>
            <person name="Zhang Y."/>
            <person name="Zhou T."/>
            <person name="Zeng Q."/>
            <person name="Fu Q."/>
            <person name="Gao S."/>
            <person name="Li N."/>
            <person name="Koren S."/>
            <person name="Jiang Y."/>
            <person name="Zimin A."/>
            <person name="Xu P."/>
            <person name="Phillippy A.M."/>
            <person name="Geng X."/>
            <person name="Song L."/>
            <person name="Sun F."/>
            <person name="Li C."/>
            <person name="Wang X."/>
            <person name="Chen A."/>
            <person name="Jin Y."/>
            <person name="Yuan Z."/>
            <person name="Yang Y."/>
            <person name="Tan S."/>
            <person name="Peatman E."/>
            <person name="Lu J."/>
            <person name="Qin Z."/>
            <person name="Dunham R."/>
            <person name="Li Z."/>
            <person name="Sonstegard T."/>
            <person name="Feng J."/>
            <person name="Danzmann R.G."/>
            <person name="Schroeder S."/>
            <person name="Scheffler B."/>
            <person name="Duke M.V."/>
            <person name="Ballard L."/>
            <person name="Kucuktas H."/>
            <person name="Kaltenboeck L."/>
            <person name="Liu H."/>
            <person name="Armbruster J."/>
            <person name="Xie Y."/>
            <person name="Kirby M.L."/>
            <person name="Tian Y."/>
            <person name="Flanagan M.E."/>
            <person name="Mu W."/>
            <person name="Waldbieser G.C."/>
        </authorList>
    </citation>
    <scope>NUCLEOTIDE SEQUENCE [LARGE SCALE GENOMIC DNA]</scope>
    <source>
        <strain evidence="3">SDA103</strain>
    </source>
</reference>
<protein>
    <submittedName>
        <fullName evidence="4">Uncharacterized protein si:ch211-13f8.1</fullName>
    </submittedName>
</protein>
<dbReference type="GO" id="GO:0016324">
    <property type="term" value="C:apical plasma membrane"/>
    <property type="evidence" value="ECO:0007669"/>
    <property type="project" value="TreeGrafter"/>
</dbReference>
<dbReference type="PANTHER" id="PTHR14102:SF15">
    <property type="entry name" value="KIAA1614 ORTHOLOG"/>
    <property type="match status" value="1"/>
</dbReference>
<dbReference type="AlphaFoldDB" id="A0A2D0RBF4"/>
<sequence length="1009" mass="110574">MKEAEGKEDLPDRALQSSGMEANAQRKNAGTQMLHHMIQSAPGSDGSCSSPTGSAVSALQSKFKEISQRQSKGKETYDVPLEVPSEALQKKSVKEQSSLSIPEVKIFKSNRRADEVSDVQKLTTSSYLEENKWEKEGDCIPSLDCGLREGSRMENFTASGDGGTLLSKPISSPRCWTQPKVFSRVAGTETLVSNREVNFLPITMKNMVNTREEEQKLRIGGIVGYKDSHGSDSLSSTFQRCFQKEQSPPDQPGKEDISEIEKAQTTKTTSAMLAQGQYQPPLINKGLPPSYKDANWDTAIVFGSEFNFRSDLTLSPRHEQAKRLLERARLKARSQNQNSDHGTQVTEREVLEVLPMCNPPTLQIITTTTEQKVPLPVQLQDVRGRNSEQGAHLQRQGQLLSHVHFEDESKKGEEHRYLDKVYKRGLVLMDSSLSNQQPKAQLPLIVTQGSKGLGSSHGSVGITLASLTNQGDPSPETVLCKDEPRKCEACGSILTPSYPKESRQNAEGERNTGNQEVTSGQSSHQIIQPNLLEGTTLMGSSSLDEKVEAAGASDAGERVSAFGKLRRRSRKGENRVEVSHGPYARGQDLLAQRRNSRTRSSLEEVAGPRSKPARGVTFAIDSFTPTTTSSRNYRDSAGIQLPIKSALKSGSKSRPIEQHGVMILPSAQEVERSPHRSVATPQDLGTPSQVSQFSSGLTPCIKPSSLRYSSPAVTPVEPVDAHLQSEDPTCAASRPPECRLIVRGAAISKTEDLRAELLRSEHRKAELQWDEYLTPSRKTLEREGRPKLSLRRFLSAMGLNSMGKMVKGSRSSSMEHLSLSTARASPSPTHKGRTLLQRTPSLQALHTESPLAQLRKASSVQSLQSPKKKYERSTILGELHLPLTPGPRDLHVKKGMENLDTCQVSGPVGQIIQTFPDGSLLLELTRPVNAPFGFVISRGKGRPDSGIYVEQVGGSATENIYTSLLGVGDEILEVNGEKVTGLSLDQVTCLMTRESTATVRILPHRWIQQ</sequence>
<organism evidence="3 4">
    <name type="scientific">Ictalurus punctatus</name>
    <name type="common">Channel catfish</name>
    <name type="synonym">Silurus punctatus</name>
    <dbReference type="NCBI Taxonomy" id="7998"/>
    <lineage>
        <taxon>Eukaryota</taxon>
        <taxon>Metazoa</taxon>
        <taxon>Chordata</taxon>
        <taxon>Craniata</taxon>
        <taxon>Vertebrata</taxon>
        <taxon>Euteleostomi</taxon>
        <taxon>Actinopterygii</taxon>
        <taxon>Neopterygii</taxon>
        <taxon>Teleostei</taxon>
        <taxon>Ostariophysi</taxon>
        <taxon>Siluriformes</taxon>
        <taxon>Ictaluridae</taxon>
        <taxon>Ictalurus</taxon>
    </lineage>
</organism>
<feature type="region of interest" description="Disordered" evidence="1">
    <location>
        <begin position="564"/>
        <end position="585"/>
    </location>
</feature>
<dbReference type="InterPro" id="IPR051741">
    <property type="entry name" value="PAR6_homolog"/>
</dbReference>
<dbReference type="InterPro" id="IPR032756">
    <property type="entry name" value="DUF4685"/>
</dbReference>
<feature type="domain" description="PDZ" evidence="2">
    <location>
        <begin position="921"/>
        <end position="991"/>
    </location>
</feature>
<feature type="compositionally biased region" description="Polar residues" evidence="1">
    <location>
        <begin position="231"/>
        <end position="248"/>
    </location>
</feature>
<keyword evidence="3" id="KW-1185">Reference proteome</keyword>
<dbReference type="GO" id="GO:0005634">
    <property type="term" value="C:nucleus"/>
    <property type="evidence" value="ECO:0007669"/>
    <property type="project" value="TreeGrafter"/>
</dbReference>
<feature type="compositionally biased region" description="Polar residues" evidence="1">
    <location>
        <begin position="15"/>
        <end position="31"/>
    </location>
</feature>
<feature type="region of interest" description="Disordered" evidence="1">
    <location>
        <begin position="492"/>
        <end position="524"/>
    </location>
</feature>
<dbReference type="Pfam" id="PF15737">
    <property type="entry name" value="DUF4685"/>
    <property type="match status" value="1"/>
</dbReference>
<dbReference type="RefSeq" id="XP_017327874.2">
    <property type="nucleotide sequence ID" value="XM_017472385.3"/>
</dbReference>
<evidence type="ECO:0000256" key="1">
    <source>
        <dbReference type="SAM" id="MobiDB-lite"/>
    </source>
</evidence>
<dbReference type="GO" id="GO:0005938">
    <property type="term" value="C:cell cortex"/>
    <property type="evidence" value="ECO:0007669"/>
    <property type="project" value="TreeGrafter"/>
</dbReference>
<evidence type="ECO:0000259" key="2">
    <source>
        <dbReference type="PROSITE" id="PS50106"/>
    </source>
</evidence>